<organism evidence="1 2">
    <name type="scientific">Sphingobacterium spiritivorum ATCC 33300</name>
    <dbReference type="NCBI Taxonomy" id="525372"/>
    <lineage>
        <taxon>Bacteria</taxon>
        <taxon>Pseudomonadati</taxon>
        <taxon>Bacteroidota</taxon>
        <taxon>Sphingobacteriia</taxon>
        <taxon>Sphingobacteriales</taxon>
        <taxon>Sphingobacteriaceae</taxon>
        <taxon>Sphingobacterium</taxon>
    </lineage>
</organism>
<evidence type="ECO:0000313" key="2">
    <source>
        <dbReference type="Proteomes" id="UP000006241"/>
    </source>
</evidence>
<dbReference type="EMBL" id="ACHB01000011">
    <property type="protein sequence ID" value="EEI93838.1"/>
    <property type="molecule type" value="Genomic_DNA"/>
</dbReference>
<dbReference type="AlphaFoldDB" id="C2FTB4"/>
<dbReference type="HOGENOM" id="CLU_025928_1_0_10"/>
<comment type="caution">
    <text evidence="1">The sequence shown here is derived from an EMBL/GenBank/DDBJ whole genome shotgun (WGS) entry which is preliminary data.</text>
</comment>
<dbReference type="PROSITE" id="PS51257">
    <property type="entry name" value="PROKAR_LIPOPROTEIN"/>
    <property type="match status" value="1"/>
</dbReference>
<dbReference type="SUPFAM" id="SSF48452">
    <property type="entry name" value="TPR-like"/>
    <property type="match status" value="1"/>
</dbReference>
<name>C2FTB4_SPHSI</name>
<evidence type="ECO:0008006" key="3">
    <source>
        <dbReference type="Google" id="ProtNLM"/>
    </source>
</evidence>
<evidence type="ECO:0000313" key="1">
    <source>
        <dbReference type="EMBL" id="EEI93838.1"/>
    </source>
</evidence>
<proteinExistence type="predicted"/>
<reference evidence="1 2" key="1">
    <citation type="submission" date="2009-01" db="EMBL/GenBank/DDBJ databases">
        <authorList>
            <person name="Qin X."/>
            <person name="Bachman B."/>
            <person name="Battles P."/>
            <person name="Bell A."/>
            <person name="Bess C."/>
            <person name="Bickham C."/>
            <person name="Chaboub L."/>
            <person name="Chen D."/>
            <person name="Coyle M."/>
            <person name="Deiros D.R."/>
            <person name="Dinh H."/>
            <person name="Forbes L."/>
            <person name="Fowler G."/>
            <person name="Francisco L."/>
            <person name="Fu Q."/>
            <person name="Gubbala S."/>
            <person name="Hale W."/>
            <person name="Han Y."/>
            <person name="Hemphill L."/>
            <person name="Highlander S.K."/>
            <person name="Hirani K."/>
            <person name="Hogues M."/>
            <person name="Jackson L."/>
            <person name="Jakkamsetti A."/>
            <person name="Javaid M."/>
            <person name="Jiang H."/>
            <person name="Korchina V."/>
            <person name="Kovar C."/>
            <person name="Lara F."/>
            <person name="Lee S."/>
            <person name="Mata R."/>
            <person name="Mathew T."/>
            <person name="Moen C."/>
            <person name="Morales K."/>
            <person name="Munidasa M."/>
            <person name="Nazareth L."/>
            <person name="Ngo R."/>
            <person name="Nguyen L."/>
            <person name="Okwuonu G."/>
            <person name="Ongeri F."/>
            <person name="Patil S."/>
            <person name="Petrosino J."/>
            <person name="Pham C."/>
            <person name="Pham P."/>
            <person name="Pu L.-L."/>
            <person name="Puazo M."/>
            <person name="Raj R."/>
            <person name="Reid J."/>
            <person name="Rouhana J."/>
            <person name="Saada N."/>
            <person name="Shang Y."/>
            <person name="Simmons D."/>
            <person name="Thornton R."/>
            <person name="Warren J."/>
            <person name="Weissenberger G."/>
            <person name="Zhang J."/>
            <person name="Zhang L."/>
            <person name="Zhou C."/>
            <person name="Zhu D."/>
            <person name="Muzny D."/>
            <person name="Worley K."/>
            <person name="Gibbs R."/>
        </authorList>
    </citation>
    <scope>NUCLEOTIDE SEQUENCE [LARGE SCALE GENOMIC DNA]</scope>
    <source>
        <strain evidence="1 2">ATCC 33300</strain>
    </source>
</reference>
<dbReference type="Pfam" id="PF12771">
    <property type="entry name" value="SusD-like_2"/>
    <property type="match status" value="1"/>
</dbReference>
<protein>
    <recommendedName>
        <fullName evidence="3">SusD/RagB family nutrient-binding outer membrane lipoprotein</fullName>
    </recommendedName>
</protein>
<dbReference type="Proteomes" id="UP000006241">
    <property type="component" value="Unassembled WGS sequence"/>
</dbReference>
<accession>C2FTB4</accession>
<sequence length="496" mass="54304">MLKFHSNKKNIMRKNIKTLLLAGIMGSVALVSCNKYLDINENPNNPEKSDPSLLLPTVEAALSQVVGNQFQTYGNMWSQYWTQNPSSSQYQTIDQYNMRGTNSDQAWLNLYRGALNNAEIIINTQGPAHAQYRATAYILKAYAFQLATDAFGDVPLSEALKAGDNLNPAYEKQQVVYDSIFNYIDKGVSELKSLNTSIANNPGEQDMLFKGDAQQWIAFANTLKLRAYLRISNVDPAKAEAGIKALYATNPSFVSKDVSIAYTTTGGNENPMYNEMVALGRVQNVVASGTIINAFKANNDPRQFALFEKIEGQDTIAWIAQGGYRGMNRKLVSPPAAVVGANANIPSSALAPVKLISKAESYFLQAEAALKGWGAGTVQALYESGVRAGFEALGLSSEATAYLTSAPDAQLGTGEEAQLKAIITQKYYSMCGFQGFEAWNEWRRTGYPTFFTVSKESIIGAGLFPIRMVYPNSEATTNVKYPGTISVSNPVWWDVK</sequence>
<dbReference type="Gene3D" id="1.25.40.390">
    <property type="match status" value="1"/>
</dbReference>
<gene>
    <name evidence="1" type="ORF">HMPREF0765_0570</name>
</gene>
<dbReference type="InterPro" id="IPR011990">
    <property type="entry name" value="TPR-like_helical_dom_sf"/>
</dbReference>
<dbReference type="InterPro" id="IPR041662">
    <property type="entry name" value="SusD-like_2"/>
</dbReference>